<reference evidence="6" key="1">
    <citation type="submission" date="2015-05" db="EMBL/GenBank/DDBJ databases">
        <title>Draft genome of Nitrosomonas communis strain Nm2.</title>
        <authorList>
            <person name="Kozlowski J.A."/>
            <person name="Kits K.D."/>
            <person name="Stein L.Y."/>
        </authorList>
    </citation>
    <scope>NUCLEOTIDE SEQUENCE [LARGE SCALE GENOMIC DNA]</scope>
    <source>
        <strain evidence="6">Nm2</strain>
    </source>
</reference>
<dbReference type="EMBL" id="CP011451">
    <property type="protein sequence ID" value="AKH37844.1"/>
    <property type="molecule type" value="Genomic_DNA"/>
</dbReference>
<feature type="domain" description="Deoxynucleoside kinase" evidence="3">
    <location>
        <begin position="9"/>
        <end position="200"/>
    </location>
</feature>
<dbReference type="Proteomes" id="UP000324176">
    <property type="component" value="Unassembled WGS sequence"/>
</dbReference>
<keyword evidence="2" id="KW-0067">ATP-binding</keyword>
<sequence length="217" mass="25539">MILEKYHYIAIEGPVGAGKTSLAQNMADHLECALMLERPEENPFLEKFYSDRSCYALPTQLFFLLQRIDQFRYVTQADVLSKPMISDFLLEKDQLFARMTLNKSEYDLYQKIYSQIQPQAPSPDLVIYLQASPEKLLERIKRRGSTYEKNISEDYLYKLSSSYTQFFHQYEKTPVIIVNSENLNFANNTADFNLLLQRLNQMRGAREYFNCGLREYL</sequence>
<dbReference type="PIRSF" id="PIRSF000705">
    <property type="entry name" value="DNK"/>
    <property type="match status" value="1"/>
</dbReference>
<keyword evidence="4" id="KW-0808">Transferase</keyword>
<organism evidence="4 6">
    <name type="scientific">Nitrosomonas communis</name>
    <dbReference type="NCBI Taxonomy" id="44574"/>
    <lineage>
        <taxon>Bacteria</taxon>
        <taxon>Pseudomonadati</taxon>
        <taxon>Pseudomonadota</taxon>
        <taxon>Betaproteobacteria</taxon>
        <taxon>Nitrosomonadales</taxon>
        <taxon>Nitrosomonadaceae</taxon>
        <taxon>Nitrosomonas</taxon>
    </lineage>
</organism>
<dbReference type="PATRIC" id="fig|44574.3.peg.2082"/>
<proteinExistence type="predicted"/>
<keyword evidence="4" id="KW-0418">Kinase</keyword>
<dbReference type="EMBL" id="VNHT01000005">
    <property type="protein sequence ID" value="TYP92880.1"/>
    <property type="molecule type" value="Genomic_DNA"/>
</dbReference>
<dbReference type="Pfam" id="PF01712">
    <property type="entry name" value="dNK"/>
    <property type="match status" value="1"/>
</dbReference>
<gene>
    <name evidence="4" type="ORF">AAW31_08530</name>
    <name evidence="5" type="ORF">BCL69_100581</name>
</gene>
<dbReference type="SUPFAM" id="SSF52540">
    <property type="entry name" value="P-loop containing nucleoside triphosphate hydrolases"/>
    <property type="match status" value="1"/>
</dbReference>
<accession>A0A0F7KGC4</accession>
<protein>
    <submittedName>
        <fullName evidence="4">Deoxyadenosine kinase</fullName>
    </submittedName>
    <submittedName>
        <fullName evidence="5">Deoxyadenosine/deoxycytidine kinase</fullName>
    </submittedName>
</protein>
<dbReference type="InterPro" id="IPR031314">
    <property type="entry name" value="DNK_dom"/>
</dbReference>
<dbReference type="AlphaFoldDB" id="A0A0F7KGC4"/>
<dbReference type="CDD" id="cd01673">
    <property type="entry name" value="dNK"/>
    <property type="match status" value="1"/>
</dbReference>
<reference evidence="4 6" key="2">
    <citation type="journal article" date="2016" name="Genome Announc.">
        <title>Genome Sequence of Nitrosomonas communis Strain Nm2, a Mesophilic Ammonia-Oxidizing Bacterium Isolated from Mediterranean Soil.</title>
        <authorList>
            <person name="Kozlowski J.A."/>
            <person name="Kits K.D."/>
            <person name="Stein L.Y."/>
        </authorList>
    </citation>
    <scope>NUCLEOTIDE SEQUENCE [LARGE SCALE GENOMIC DNA]</scope>
    <source>
        <strain evidence="4 6">Nm2</strain>
    </source>
</reference>
<dbReference type="InterPro" id="IPR050566">
    <property type="entry name" value="Deoxyribonucleoside_kinase"/>
</dbReference>
<dbReference type="GO" id="GO:0005737">
    <property type="term" value="C:cytoplasm"/>
    <property type="evidence" value="ECO:0007669"/>
    <property type="project" value="TreeGrafter"/>
</dbReference>
<dbReference type="GO" id="GO:0019136">
    <property type="term" value="F:deoxynucleoside kinase activity"/>
    <property type="evidence" value="ECO:0007669"/>
    <property type="project" value="InterPro"/>
</dbReference>
<evidence type="ECO:0000313" key="7">
    <source>
        <dbReference type="Proteomes" id="UP000324176"/>
    </source>
</evidence>
<evidence type="ECO:0000313" key="4">
    <source>
        <dbReference type="EMBL" id="AKH37844.1"/>
    </source>
</evidence>
<dbReference type="KEGG" id="nco:AAW31_08530"/>
<dbReference type="RefSeq" id="WP_046849914.1">
    <property type="nucleotide sequence ID" value="NZ_CBDIPD010000164.1"/>
</dbReference>
<keyword evidence="2" id="KW-0547">Nucleotide-binding</keyword>
<feature type="binding site" evidence="2">
    <location>
        <begin position="139"/>
        <end position="143"/>
    </location>
    <ligand>
        <name>ATP</name>
        <dbReference type="ChEBI" id="CHEBI:30616"/>
    </ligand>
</feature>
<dbReference type="OrthoDB" id="9776634at2"/>
<evidence type="ECO:0000256" key="2">
    <source>
        <dbReference type="PIRSR" id="PIRSR000705-3"/>
    </source>
</evidence>
<dbReference type="PANTHER" id="PTHR10513:SF46">
    <property type="entry name" value="DEOXYGUANOSINE KINASE"/>
    <property type="match status" value="1"/>
</dbReference>
<reference evidence="5 7" key="3">
    <citation type="submission" date="2019-07" db="EMBL/GenBank/DDBJ databases">
        <title>Active sludge and wastewater microbial communities from Klosterneuburg, Austria.</title>
        <authorList>
            <person name="Wagner M."/>
        </authorList>
    </citation>
    <scope>NUCLEOTIDE SEQUENCE [LARGE SCALE GENOMIC DNA]</scope>
    <source>
        <strain evidence="5 7">Nm2</strain>
    </source>
</reference>
<dbReference type="Gene3D" id="3.40.50.300">
    <property type="entry name" value="P-loop containing nucleotide triphosphate hydrolases"/>
    <property type="match status" value="1"/>
</dbReference>
<dbReference type="Proteomes" id="UP000034156">
    <property type="component" value="Chromosome"/>
</dbReference>
<name>A0A0F7KGC4_9PROT</name>
<feature type="binding site" evidence="2">
    <location>
        <begin position="13"/>
        <end position="21"/>
    </location>
    <ligand>
        <name>ATP</name>
        <dbReference type="ChEBI" id="CHEBI:30616"/>
    </ligand>
</feature>
<evidence type="ECO:0000313" key="6">
    <source>
        <dbReference type="Proteomes" id="UP000034156"/>
    </source>
</evidence>
<keyword evidence="6" id="KW-1185">Reference proteome</keyword>
<dbReference type="InterPro" id="IPR027417">
    <property type="entry name" value="P-loop_NTPase"/>
</dbReference>
<feature type="active site" description="Proton acceptor" evidence="1">
    <location>
        <position position="87"/>
    </location>
</feature>
<evidence type="ECO:0000313" key="5">
    <source>
        <dbReference type="EMBL" id="TYP92880.1"/>
    </source>
</evidence>
<dbReference type="InterPro" id="IPR002624">
    <property type="entry name" value="DCK/DGK"/>
</dbReference>
<feature type="binding site" evidence="2">
    <location>
        <begin position="183"/>
        <end position="185"/>
    </location>
    <ligand>
        <name>ATP</name>
        <dbReference type="ChEBI" id="CHEBI:30616"/>
    </ligand>
</feature>
<dbReference type="GO" id="GO:0005524">
    <property type="term" value="F:ATP binding"/>
    <property type="evidence" value="ECO:0007669"/>
    <property type="project" value="UniProtKB-KW"/>
</dbReference>
<evidence type="ECO:0000259" key="3">
    <source>
        <dbReference type="Pfam" id="PF01712"/>
    </source>
</evidence>
<dbReference type="PANTHER" id="PTHR10513">
    <property type="entry name" value="DEOXYNUCLEOSIDE KINASE"/>
    <property type="match status" value="1"/>
</dbReference>
<evidence type="ECO:0000256" key="1">
    <source>
        <dbReference type="PIRSR" id="PIRSR000705-1"/>
    </source>
</evidence>